<evidence type="ECO:0000256" key="1">
    <source>
        <dbReference type="ARBA" id="ARBA00004123"/>
    </source>
</evidence>
<sequence>MQRYHAGSCTSAVNNSGIGGPSARDTARADSSSLSANFPLNPRRPSQLTPYKLKCDKEPLNSRLGPPDFHAQTTNCLEETLTKEYVQAGYRETIEGIEEAREISLTQVQAFTKPVIVKCKEAIRKRLRAINESRAQKRKAGQVYDVPLSGSQLTKPSIFPEQRPCGEDFRKKWIEGLSQPHKRLRSLADHVPHGYRRKYLFEILIRNNVPLLRATWFIKVTYLNQVRPGSATIASGTPDKTQLSRTELWTKDVIEYLQYLLDEFFSKNNPHSALHSRDRSPQVPYAGPIQLRNDTASAVLDGEEPSLHFKWWYMARLLQWHHAEGLLLPSVIIDWVLNQLQEKELLEILQLLLPIIYGVLETVVLSQTYVRSLAGVAIRFIREPSPGGSDLVDNSRKAYTTAALVEMLRYLILAVPDTFVSLDCFPLPPCVVSHAVNDGNFVSKVSGDAENMKSGSEGLVSMLKSKVLDTQFQSLAFDHVVTSIQKRADTLSKAASPGYPGHSLAKAVQALDKSLVHGDVRGACKFLFEDHCNGASAEGWIAEVSRCLRTSLKWIGTVSLSFVCSVFFLCEWATCDFRDFRTVPPHNRKFTGRKDFCQVYIAIRILKLKIKDLQNSSRGKSGSTLGVSSVGKGVSQQNSGRTSVGNVYEMKNNLKSVDGRNVNSDLFDSPGPLHDIIVCWIDQHEVRNGEGCKRLQLLIVELIRAGIFFPQAYVRQLIVSGILDMNGPVVDLDRRKRHYRILKQLPGLFMCDALEEAGIAGGPQLLEAMHVYSNERRLVLRGLFCDQLKNSKTANNATQKLIPVKDGGSPASIDQWKTAQSSSNVLSAKNGKNELDIEELKVAISVILQLPSSSTSSTDTGLDESQGSFKRPFGSFCNKMDLVEGTPGCEECRKAKRPKLSEERSSYLQVHSPIASDDEDTWWVRKGLKSLESFKVDPPIKSTKQVPRSRQKIVRKTQSLAHLATARIEGSQGASTSHVCDNRVSCPHHKSGMEGETPKPLDGIRTNHCGDIVAIGKALKKLRFGEKRTITVWLMTVVRQLVDGTEKTLLKVGQFGRSFTPADDRSSIRWKLGEDQLSAILYWMDLTNDLVLAVKFLLLLFPKVLSTNSTIHAGRNVVILPRNVDNQVCEVGEAFLISSLRRYENILVAIDLIPEVLSAAMHRASAVMTSNGRVSGSAALVYARYLLKKYGTVGSVIEWEKNFKAICERRLLSELESGRSVDGELGFPLGVPAGVAQQIIIGIMECIRQTGGAAQEGDPSLVSSAISAIVGSVGPTMVKIPDFTGGNNMNFSSATGSLNFARHILRIHITCLCLLKEALGERQSRVFEIALATEASSALAAAFAPGKASRTQFQLSPEAHESNTNMSNETLNGSAKLLGRAKIAAGVSALVIGAVIHGVTTLERMVTVFRLKEGLDVIQFVRNTRSNSNGNARSIGALKVDNSVEVYVHWFRLLVGNCRTLCDGLIVELLSEPTVVALSRMQRMLPLSLVFPPAYSIFAFVMWRKFIVSTNLATREDINQLYQSLTTAIVDAIKHLPFRDVCLRDSQGFYDLVAADTSDAEFAAMLELNGSDAHLKSMAFVPLRARLFLNAIIDCKMPQSVFSLDDGSRISGQCESNVQYLGNETKLLDKLVHVLDTLQPAKFHWQWVELRLLLNEQALIEKFEAHDMSLADAIRSSSPTPEKFAASENENNFIIIILTRLLVRPDAAPLFSEVVHLFGRSLEDSMLLQAKWFLGGQDVLFGRKTIRQRLINIAETEGLSTKTKFWKPWGWCNSGSDLAPKRGDKKFEVTSLEEGEVVEEGTDLKRYGKGSTQTLDTEGSNVSQQQVTERALIELLLPCIDQSSDESRNTFASDLIKQLNTIEQQINAVTRGASKQAGTVPSGIEGPTTKGSNRKAMRGGSPGLPRRPTATADPAPPSAAALRASMSLRLQLLLRCLPIICGDGEPSGRNMRHLLASIILRLLGNRVVYEDADLSFYPIQSYPSKREVETPAEASSTVFEDSSSESLFDRLLLVLHGLLSSCQPSWLRSKPASKTSSEFTKESSGFDREIAETLQNELYRMQLPDTVRLRIQTAMPILVPSVRCCVSCQPPSVPVAALASLQPSISIPGVHSGHLFQHQRTPVPLGRTATNISGKSKQLPSQLDHDMEIDPWTLLEDGAGSGPSSSNTAVIGSGDHANLRASSWLKGAVRVRRTDLTYIGAVDEDS</sequence>
<keyword evidence="3" id="KW-0805">Transcription regulation</keyword>
<dbReference type="Pfam" id="PF09497">
    <property type="entry name" value="Med12"/>
    <property type="match status" value="1"/>
</dbReference>
<protein>
    <recommendedName>
        <fullName evidence="7">Mediator complex subunit Med12 domain-containing protein</fullName>
    </recommendedName>
</protein>
<name>A0A5N6QK58_9ROSI</name>
<feature type="domain" description="Mediator complex subunit Med12" evidence="7">
    <location>
        <begin position="158"/>
        <end position="219"/>
    </location>
</feature>
<feature type="region of interest" description="Disordered" evidence="6">
    <location>
        <begin position="615"/>
        <end position="642"/>
    </location>
</feature>
<dbReference type="PANTHER" id="PTHR46567">
    <property type="entry name" value="MEDIATOR OF RNA POLYMERASE II TRANSCRIPTION SUBUNIT 12"/>
    <property type="match status" value="1"/>
</dbReference>
<comment type="subcellular location">
    <subcellularLocation>
        <location evidence="1">Nucleus</location>
    </subcellularLocation>
</comment>
<organism evidence="8 9">
    <name type="scientific">Carpinus fangiana</name>
    <dbReference type="NCBI Taxonomy" id="176857"/>
    <lineage>
        <taxon>Eukaryota</taxon>
        <taxon>Viridiplantae</taxon>
        <taxon>Streptophyta</taxon>
        <taxon>Embryophyta</taxon>
        <taxon>Tracheophyta</taxon>
        <taxon>Spermatophyta</taxon>
        <taxon>Magnoliopsida</taxon>
        <taxon>eudicotyledons</taxon>
        <taxon>Gunneridae</taxon>
        <taxon>Pentapetalae</taxon>
        <taxon>rosids</taxon>
        <taxon>fabids</taxon>
        <taxon>Fagales</taxon>
        <taxon>Betulaceae</taxon>
        <taxon>Carpinus</taxon>
    </lineage>
</organism>
<evidence type="ECO:0000259" key="7">
    <source>
        <dbReference type="SMART" id="SM01281"/>
    </source>
</evidence>
<dbReference type="Proteomes" id="UP000327013">
    <property type="component" value="Chromosome 1"/>
</dbReference>
<dbReference type="OrthoDB" id="20828at2759"/>
<dbReference type="GO" id="GO:0003712">
    <property type="term" value="F:transcription coregulator activity"/>
    <property type="evidence" value="ECO:0007669"/>
    <property type="project" value="InterPro"/>
</dbReference>
<evidence type="ECO:0000256" key="4">
    <source>
        <dbReference type="ARBA" id="ARBA00023163"/>
    </source>
</evidence>
<keyword evidence="5" id="KW-0539">Nucleus</keyword>
<evidence type="ECO:0000313" key="8">
    <source>
        <dbReference type="EMBL" id="KAE7999507.1"/>
    </source>
</evidence>
<feature type="region of interest" description="Disordered" evidence="6">
    <location>
        <begin position="1"/>
        <end position="50"/>
    </location>
</feature>
<evidence type="ECO:0000256" key="2">
    <source>
        <dbReference type="ARBA" id="ARBA00010289"/>
    </source>
</evidence>
<reference evidence="8 9" key="1">
    <citation type="submission" date="2019-06" db="EMBL/GenBank/DDBJ databases">
        <title>A chromosomal-level reference genome of Carpinus fangiana (Coryloideae, Betulaceae).</title>
        <authorList>
            <person name="Yang X."/>
            <person name="Wang Z."/>
            <person name="Zhang L."/>
            <person name="Hao G."/>
            <person name="Liu J."/>
            <person name="Yang Y."/>
        </authorList>
    </citation>
    <scope>NUCLEOTIDE SEQUENCE [LARGE SCALE GENOMIC DNA]</scope>
    <source>
        <strain evidence="8">Cfa_2016G</strain>
        <tissue evidence="8">Leaf</tissue>
    </source>
</reference>
<keyword evidence="9" id="KW-1185">Reference proteome</keyword>
<dbReference type="GO" id="GO:0006357">
    <property type="term" value="P:regulation of transcription by RNA polymerase II"/>
    <property type="evidence" value="ECO:0007669"/>
    <property type="project" value="InterPro"/>
</dbReference>
<dbReference type="GO" id="GO:0016592">
    <property type="term" value="C:mediator complex"/>
    <property type="evidence" value="ECO:0007669"/>
    <property type="project" value="InterPro"/>
</dbReference>
<feature type="region of interest" description="Disordered" evidence="6">
    <location>
        <begin position="1872"/>
        <end position="1918"/>
    </location>
</feature>
<gene>
    <name evidence="8" type="ORF">FH972_003927</name>
</gene>
<dbReference type="SMART" id="SM01281">
    <property type="entry name" value="Med12"/>
    <property type="match status" value="1"/>
</dbReference>
<evidence type="ECO:0000313" key="9">
    <source>
        <dbReference type="Proteomes" id="UP000327013"/>
    </source>
</evidence>
<dbReference type="InterPro" id="IPR019035">
    <property type="entry name" value="Mediator_Med12"/>
</dbReference>
<dbReference type="PANTHER" id="PTHR46567:SF1">
    <property type="entry name" value="MEDIATOR OF RNA POLYMERASE II TRANSCRIPTION SUBUNIT 12"/>
    <property type="match status" value="1"/>
</dbReference>
<evidence type="ECO:0000256" key="3">
    <source>
        <dbReference type="ARBA" id="ARBA00023015"/>
    </source>
</evidence>
<feature type="compositionally biased region" description="Low complexity" evidence="6">
    <location>
        <begin position="1904"/>
        <end position="1918"/>
    </location>
</feature>
<keyword evidence="4" id="KW-0804">Transcription</keyword>
<comment type="similarity">
    <text evidence="2">Belongs to the Mediator complex subunit 12 family.</text>
</comment>
<dbReference type="EMBL" id="CM017321">
    <property type="protein sequence ID" value="KAE7999507.1"/>
    <property type="molecule type" value="Genomic_DNA"/>
</dbReference>
<proteinExistence type="inferred from homology"/>
<evidence type="ECO:0000256" key="6">
    <source>
        <dbReference type="SAM" id="MobiDB-lite"/>
    </source>
</evidence>
<feature type="compositionally biased region" description="Polar residues" evidence="6">
    <location>
        <begin position="615"/>
        <end position="627"/>
    </location>
</feature>
<accession>A0A5N6QK58</accession>
<evidence type="ECO:0000256" key="5">
    <source>
        <dbReference type="ARBA" id="ARBA00023242"/>
    </source>
</evidence>